<organism evidence="2 3">
    <name type="scientific">Leptospira alexanderi serovar Manhao 3 str. L 60</name>
    <dbReference type="NCBI Taxonomy" id="1049759"/>
    <lineage>
        <taxon>Bacteria</taxon>
        <taxon>Pseudomonadati</taxon>
        <taxon>Spirochaetota</taxon>
        <taxon>Spirochaetia</taxon>
        <taxon>Leptospirales</taxon>
        <taxon>Leptospiraceae</taxon>
        <taxon>Leptospira</taxon>
    </lineage>
</organism>
<keyword evidence="3" id="KW-1185">Reference proteome</keyword>
<proteinExistence type="predicted"/>
<sequence length="66" mass="7501">MNGTGKTNFPKKSGGVPTISKIPKIHTFFRTLLQRPSLSKNNSKIFERGNHERTKSRFQGSEFYGD</sequence>
<gene>
    <name evidence="2" type="ORF">LEP1GSC062_4181</name>
</gene>
<reference evidence="2" key="1">
    <citation type="submission" date="2013-05" db="EMBL/GenBank/DDBJ databases">
        <authorList>
            <person name="Harkins D.M."/>
            <person name="Durkin A.S."/>
            <person name="Brinkac L.M."/>
            <person name="Haft D.H."/>
            <person name="Selengut J.D."/>
            <person name="Sanka R."/>
            <person name="DePew J."/>
            <person name="Purushe J."/>
            <person name="Hartskeerl R.A."/>
            <person name="Ahmed A."/>
            <person name="van der Linden H."/>
            <person name="Goris M.G.A."/>
            <person name="Vinetz J.M."/>
            <person name="Sutton G.G."/>
            <person name="Nierman W.C."/>
            <person name="Fouts D.E."/>
        </authorList>
    </citation>
    <scope>NUCLEOTIDE SEQUENCE [LARGE SCALE GENOMIC DNA]</scope>
    <source>
        <strain evidence="2">L 60</strain>
    </source>
</reference>
<accession>V6ICM3</accession>
<comment type="caution">
    <text evidence="2">The sequence shown here is derived from an EMBL/GenBank/DDBJ whole genome shotgun (WGS) entry which is preliminary data.</text>
</comment>
<name>V6ICM3_9LEPT</name>
<evidence type="ECO:0000256" key="1">
    <source>
        <dbReference type="SAM" id="MobiDB-lite"/>
    </source>
</evidence>
<evidence type="ECO:0000313" key="2">
    <source>
        <dbReference type="EMBL" id="EQA61948.1"/>
    </source>
</evidence>
<dbReference type="Proteomes" id="UP000018747">
    <property type="component" value="Unassembled WGS sequence"/>
</dbReference>
<dbReference type="AlphaFoldDB" id="V6ICM3"/>
<feature type="region of interest" description="Disordered" evidence="1">
    <location>
        <begin position="39"/>
        <end position="66"/>
    </location>
</feature>
<dbReference type="EMBL" id="AHMT02000042">
    <property type="protein sequence ID" value="EQA61948.1"/>
    <property type="molecule type" value="Genomic_DNA"/>
</dbReference>
<feature type="compositionally biased region" description="Basic and acidic residues" evidence="1">
    <location>
        <begin position="45"/>
        <end position="55"/>
    </location>
</feature>
<protein>
    <submittedName>
        <fullName evidence="2">Uncharacterized protein</fullName>
    </submittedName>
</protein>
<evidence type="ECO:0000313" key="3">
    <source>
        <dbReference type="Proteomes" id="UP000018747"/>
    </source>
</evidence>